<evidence type="ECO:0000313" key="3">
    <source>
        <dbReference type="Proteomes" id="UP000507470"/>
    </source>
</evidence>
<dbReference type="InterPro" id="IPR036249">
    <property type="entry name" value="Thioredoxin-like_sf"/>
</dbReference>
<name>A0A6J8B173_MYTCO</name>
<feature type="domain" description="Thioredoxin" evidence="1">
    <location>
        <begin position="15"/>
        <end position="130"/>
    </location>
</feature>
<evidence type="ECO:0000313" key="2">
    <source>
        <dbReference type="EMBL" id="CAC5377542.1"/>
    </source>
</evidence>
<sequence length="420" mass="47569">MAKRLQNLVGDTVIRLSGDSVEEIRVESLCGKDSVIGIYFSAHWCPPCRGFTPKLIEFYNNEKQKRSSTKFEIIFVSWDRDEAGFKEYFATMPWLALPYDPDKKHKGKLTKKFRVQGIPKLVLLDGENGKTITVDGYTCLTDNPNGEGFPWRRKKVTEVIKGPIITSNKTEVEALEALKGKYVGLYFSAHWCPPCKAFTPELIRIYEMLKSNGKNVEFVFVSSDRSQDSFDLFFDSMPWMAIPFGDSRTEALKGLFGIDGIPSLVMIDDKGEIINLNGRAAVVEDIEAKEFPWYPKPLNELTGSASVMLNESACLVLFTEGEDSDIDMAIDVLSELAQEESEKGEDQELFFFFGADDDICYSVRDFASLDDQCPLLVIFDFPEQKIYVCKETDITKDIARAFVKSYFNETLESRPLKPTV</sequence>
<keyword evidence="3" id="KW-1185">Reference proteome</keyword>
<dbReference type="InterPro" id="IPR012336">
    <property type="entry name" value="Thioredoxin-like_fold"/>
</dbReference>
<feature type="domain" description="Thioredoxin" evidence="1">
    <location>
        <begin position="145"/>
        <end position="288"/>
    </location>
</feature>
<organism evidence="2 3">
    <name type="scientific">Mytilus coruscus</name>
    <name type="common">Sea mussel</name>
    <dbReference type="NCBI Taxonomy" id="42192"/>
    <lineage>
        <taxon>Eukaryota</taxon>
        <taxon>Metazoa</taxon>
        <taxon>Spiralia</taxon>
        <taxon>Lophotrochozoa</taxon>
        <taxon>Mollusca</taxon>
        <taxon>Bivalvia</taxon>
        <taxon>Autobranchia</taxon>
        <taxon>Pteriomorphia</taxon>
        <taxon>Mytilida</taxon>
        <taxon>Mytiloidea</taxon>
        <taxon>Mytilidae</taxon>
        <taxon>Mytilinae</taxon>
        <taxon>Mytilus</taxon>
    </lineage>
</organism>
<dbReference type="PANTHER" id="PTHR46472:SF1">
    <property type="entry name" value="NUCLEOREDOXIN"/>
    <property type="match status" value="1"/>
</dbReference>
<dbReference type="Gene3D" id="3.40.30.10">
    <property type="entry name" value="Glutaredoxin"/>
    <property type="match status" value="3"/>
</dbReference>
<reference evidence="2 3" key="1">
    <citation type="submission" date="2020-06" db="EMBL/GenBank/DDBJ databases">
        <authorList>
            <person name="Li R."/>
            <person name="Bekaert M."/>
        </authorList>
    </citation>
    <scope>NUCLEOTIDE SEQUENCE [LARGE SCALE GENOMIC DNA]</scope>
    <source>
        <strain evidence="3">wild</strain>
    </source>
</reference>
<dbReference type="Proteomes" id="UP000507470">
    <property type="component" value="Unassembled WGS sequence"/>
</dbReference>
<dbReference type="GO" id="GO:0030178">
    <property type="term" value="P:negative regulation of Wnt signaling pathway"/>
    <property type="evidence" value="ECO:0007669"/>
    <property type="project" value="TreeGrafter"/>
</dbReference>
<accession>A0A6J8B173</accession>
<keyword evidence="2" id="KW-0560">Oxidoreductase</keyword>
<protein>
    <submittedName>
        <fullName evidence="2">NXN</fullName>
        <ecNumber evidence="2">1.8.1.8</ecNumber>
    </submittedName>
</protein>
<dbReference type="GO" id="GO:0004791">
    <property type="term" value="F:thioredoxin-disulfide reductase (NADPH) activity"/>
    <property type="evidence" value="ECO:0007669"/>
    <property type="project" value="TreeGrafter"/>
</dbReference>
<dbReference type="AlphaFoldDB" id="A0A6J8B173"/>
<gene>
    <name evidence="2" type="ORF">MCOR_13850</name>
</gene>
<dbReference type="InterPro" id="IPR013766">
    <property type="entry name" value="Thioredoxin_domain"/>
</dbReference>
<dbReference type="PANTHER" id="PTHR46472">
    <property type="entry name" value="NUCLEOREDOXIN"/>
    <property type="match status" value="1"/>
</dbReference>
<proteinExistence type="predicted"/>
<dbReference type="EC" id="1.8.1.8" evidence="2"/>
<dbReference type="Pfam" id="PF13905">
    <property type="entry name" value="Thioredoxin_8"/>
    <property type="match status" value="2"/>
</dbReference>
<dbReference type="OrthoDB" id="189920at2759"/>
<evidence type="ECO:0000259" key="1">
    <source>
        <dbReference type="PROSITE" id="PS51352"/>
    </source>
</evidence>
<dbReference type="EMBL" id="CACVKT020002379">
    <property type="protein sequence ID" value="CAC5377542.1"/>
    <property type="molecule type" value="Genomic_DNA"/>
</dbReference>
<dbReference type="PROSITE" id="PS51352">
    <property type="entry name" value="THIOREDOXIN_2"/>
    <property type="match status" value="2"/>
</dbReference>
<dbReference type="GO" id="GO:0005634">
    <property type="term" value="C:nucleus"/>
    <property type="evidence" value="ECO:0007669"/>
    <property type="project" value="TreeGrafter"/>
</dbReference>
<dbReference type="GO" id="GO:0031397">
    <property type="term" value="P:negative regulation of protein ubiquitination"/>
    <property type="evidence" value="ECO:0007669"/>
    <property type="project" value="TreeGrafter"/>
</dbReference>
<dbReference type="SUPFAM" id="SSF52833">
    <property type="entry name" value="Thioredoxin-like"/>
    <property type="match status" value="2"/>
</dbReference>